<evidence type="ECO:0000256" key="2">
    <source>
        <dbReference type="ARBA" id="ARBA00022803"/>
    </source>
</evidence>
<dbReference type="CDD" id="cd07302">
    <property type="entry name" value="CHD"/>
    <property type="match status" value="1"/>
</dbReference>
<feature type="repeat" description="TPR" evidence="3">
    <location>
        <begin position="443"/>
        <end position="476"/>
    </location>
</feature>
<dbReference type="Pfam" id="PF00211">
    <property type="entry name" value="Guanylate_cyc"/>
    <property type="match status" value="1"/>
</dbReference>
<dbReference type="InterPro" id="IPR050498">
    <property type="entry name" value="Ycf3"/>
</dbReference>
<dbReference type="SMART" id="SM00044">
    <property type="entry name" value="CYCc"/>
    <property type="match status" value="1"/>
</dbReference>
<dbReference type="InterPro" id="IPR019734">
    <property type="entry name" value="TPR_rpt"/>
</dbReference>
<dbReference type="GO" id="GO:0009190">
    <property type="term" value="P:cyclic nucleotide biosynthetic process"/>
    <property type="evidence" value="ECO:0007669"/>
    <property type="project" value="InterPro"/>
</dbReference>
<evidence type="ECO:0000256" key="3">
    <source>
        <dbReference type="PROSITE-ProRule" id="PRU00339"/>
    </source>
</evidence>
<accession>A0A1H5Y6H3</accession>
<dbReference type="RefSeq" id="WP_146064413.1">
    <property type="nucleotide sequence ID" value="NZ_FNVR01000017.1"/>
</dbReference>
<keyword evidence="7" id="KW-1185">Reference proteome</keyword>
<organism evidence="6 7">
    <name type="scientific">Algoriphagus boritolerans DSM 17298 = JCM 18970</name>
    <dbReference type="NCBI Taxonomy" id="1120964"/>
    <lineage>
        <taxon>Bacteria</taxon>
        <taxon>Pseudomonadati</taxon>
        <taxon>Bacteroidota</taxon>
        <taxon>Cytophagia</taxon>
        <taxon>Cytophagales</taxon>
        <taxon>Cyclobacteriaceae</taxon>
        <taxon>Algoriphagus</taxon>
    </lineage>
</organism>
<gene>
    <name evidence="6" type="ORF">SAMN03080598_02850</name>
</gene>
<dbReference type="GO" id="GO:0035556">
    <property type="term" value="P:intracellular signal transduction"/>
    <property type="evidence" value="ECO:0007669"/>
    <property type="project" value="InterPro"/>
</dbReference>
<dbReference type="PANTHER" id="PTHR44858">
    <property type="entry name" value="TETRATRICOPEPTIDE REPEAT PROTEIN 6"/>
    <property type="match status" value="1"/>
</dbReference>
<dbReference type="SUPFAM" id="SSF55073">
    <property type="entry name" value="Nucleotide cyclase"/>
    <property type="match status" value="1"/>
</dbReference>
<keyword evidence="2 3" id="KW-0802">TPR repeat</keyword>
<dbReference type="STRING" id="1120964.GCA_001313265_05131"/>
<keyword evidence="4" id="KW-0812">Transmembrane</keyword>
<dbReference type="PROSITE" id="PS50005">
    <property type="entry name" value="TPR"/>
    <property type="match status" value="2"/>
</dbReference>
<name>A0A1H5Y6H3_9BACT</name>
<feature type="transmembrane region" description="Helical" evidence="4">
    <location>
        <begin position="192"/>
        <end position="211"/>
    </location>
</feature>
<dbReference type="InterPro" id="IPR001054">
    <property type="entry name" value="A/G_cyclase"/>
</dbReference>
<dbReference type="Proteomes" id="UP000236736">
    <property type="component" value="Unassembled WGS sequence"/>
</dbReference>
<dbReference type="Gene3D" id="3.40.50.10070">
    <property type="entry name" value="TolB, N-terminal domain"/>
    <property type="match status" value="1"/>
</dbReference>
<evidence type="ECO:0000313" key="6">
    <source>
        <dbReference type="EMBL" id="SEG19669.1"/>
    </source>
</evidence>
<dbReference type="InterPro" id="IPR029787">
    <property type="entry name" value="Nucleotide_cyclase"/>
</dbReference>
<sequence>MQAELTRKPSVVFFSDIVGYTRLMGQDENAAFELMKLNLELHKRILDQYHGTIIKELGDGILAVFETVPEALTASLEIQKNVLKNSKYKIRIGLRSGEIIFDHGDVFGDAVNVASRIQSVGVPSSIIFSDRVYKEIVHDEFFKTVKLGTFDLKNVSHPLELYSLTNPPLVIPKRAEILNNIKYQESSPWKSWVGIIGGLILLALLIYGLFWKESVWEKEKSVAVLPFLNLNGNSELDYFADGLTENLIGQISKISSIKTISYRTMADFRKTNSPLDSIAEALDVITVLKGTIEQLNPGYRFKLQLVDAKENKNIWTDEYTRNGTDLTQLQNDIAREIAKVLNVKLTAEESIQIGKGETSDAEAYDLLFKAKRTYYEAFGNPKLFEEAASLLQKAIEIDPNYAMAYTWLAKTYAQIGFDYPEGNWNDLSLEMSSKALELEPKLAEGYSARGMVYYELGQLSKAKNSLETAISFYPNLSDAIGNLATIDFTQGNLFEALQLQTKSSNLGPNSYLPYQNMGWIYKILGKNEEAQQSFDKSLEISKNPITYELKAISLIEQGKKPEALSLLENIPIHDSLESNVKAAGSILFYAGEYDSALKVWDISIKRNIQTGFEKYYSTPVNYSYLLKQKGNFRLADSILNAIIQVKIEAMSLGAEDYYMPLDIAIAYAIKDQSVESMKYLQIAYEKGWRDYFFTEFNPAFEKLKNDSRYIKIMALIQKDINLINQKLTSISLQRDK</sequence>
<evidence type="ECO:0000256" key="1">
    <source>
        <dbReference type="ARBA" id="ARBA00022737"/>
    </source>
</evidence>
<dbReference type="PROSITE" id="PS50125">
    <property type="entry name" value="GUANYLATE_CYCLASE_2"/>
    <property type="match status" value="1"/>
</dbReference>
<dbReference type="AlphaFoldDB" id="A0A1H5Y6H3"/>
<proteinExistence type="predicted"/>
<dbReference type="Pfam" id="PF13414">
    <property type="entry name" value="TPR_11"/>
    <property type="match status" value="1"/>
</dbReference>
<dbReference type="SUPFAM" id="SSF48452">
    <property type="entry name" value="TPR-like"/>
    <property type="match status" value="2"/>
</dbReference>
<keyword evidence="4" id="KW-1133">Transmembrane helix</keyword>
<dbReference type="Gene3D" id="1.25.40.10">
    <property type="entry name" value="Tetratricopeptide repeat domain"/>
    <property type="match status" value="2"/>
</dbReference>
<dbReference type="InterPro" id="IPR011990">
    <property type="entry name" value="TPR-like_helical_dom_sf"/>
</dbReference>
<dbReference type="EMBL" id="FNVR01000017">
    <property type="protein sequence ID" value="SEG19669.1"/>
    <property type="molecule type" value="Genomic_DNA"/>
</dbReference>
<reference evidence="7" key="1">
    <citation type="submission" date="2016-10" db="EMBL/GenBank/DDBJ databases">
        <authorList>
            <person name="Varghese N."/>
            <person name="Submissions S."/>
        </authorList>
    </citation>
    <scope>NUCLEOTIDE SEQUENCE [LARGE SCALE GENOMIC DNA]</scope>
    <source>
        <strain evidence="7">DSM 17298</strain>
    </source>
</reference>
<evidence type="ECO:0000313" key="7">
    <source>
        <dbReference type="Proteomes" id="UP000236736"/>
    </source>
</evidence>
<dbReference type="InterPro" id="IPR013105">
    <property type="entry name" value="TPR_2"/>
</dbReference>
<dbReference type="Gene3D" id="3.30.70.1230">
    <property type="entry name" value="Nucleotide cyclase"/>
    <property type="match status" value="1"/>
</dbReference>
<feature type="domain" description="Guanylate cyclase" evidence="5">
    <location>
        <begin position="11"/>
        <end position="118"/>
    </location>
</feature>
<feature type="repeat" description="TPR" evidence="3">
    <location>
        <begin position="511"/>
        <end position="544"/>
    </location>
</feature>
<dbReference type="Pfam" id="PF07719">
    <property type="entry name" value="TPR_2"/>
    <property type="match status" value="1"/>
</dbReference>
<dbReference type="PANTHER" id="PTHR44858:SF1">
    <property type="entry name" value="UDP-N-ACETYLGLUCOSAMINE--PEPTIDE N-ACETYLGLUCOSAMINYLTRANSFERASE SPINDLY-RELATED"/>
    <property type="match status" value="1"/>
</dbReference>
<dbReference type="SMART" id="SM00028">
    <property type="entry name" value="TPR"/>
    <property type="match status" value="3"/>
</dbReference>
<protein>
    <submittedName>
        <fullName evidence="6">Adenylate cyclase, class 3</fullName>
    </submittedName>
</protein>
<keyword evidence="1" id="KW-0677">Repeat</keyword>
<dbReference type="Pfam" id="PF13181">
    <property type="entry name" value="TPR_8"/>
    <property type="match status" value="1"/>
</dbReference>
<dbReference type="GO" id="GO:0004016">
    <property type="term" value="F:adenylate cyclase activity"/>
    <property type="evidence" value="ECO:0007669"/>
    <property type="project" value="UniProtKB-ARBA"/>
</dbReference>
<dbReference type="OrthoDB" id="9779074at2"/>
<keyword evidence="4" id="KW-0472">Membrane</keyword>
<evidence type="ECO:0000259" key="5">
    <source>
        <dbReference type="PROSITE" id="PS50125"/>
    </source>
</evidence>
<evidence type="ECO:0000256" key="4">
    <source>
        <dbReference type="SAM" id="Phobius"/>
    </source>
</evidence>